<comment type="function">
    <text evidence="8">Involved in the maintenance of the Golgi structure.</text>
</comment>
<reference evidence="12 14" key="2">
    <citation type="journal article" date="2013" name="Nature">
        <title>Insights into bilaterian evolution from three spiralian genomes.</title>
        <authorList>
            <person name="Simakov O."/>
            <person name="Marletaz F."/>
            <person name="Cho S.J."/>
            <person name="Edsinger-Gonzales E."/>
            <person name="Havlak P."/>
            <person name="Hellsten U."/>
            <person name="Kuo D.H."/>
            <person name="Larsson T."/>
            <person name="Lv J."/>
            <person name="Arendt D."/>
            <person name="Savage R."/>
            <person name="Osoegawa K."/>
            <person name="de Jong P."/>
            <person name="Grimwood J."/>
            <person name="Chapman J.A."/>
            <person name="Shapiro H."/>
            <person name="Aerts A."/>
            <person name="Otillar R.P."/>
            <person name="Terry A.Y."/>
            <person name="Boore J.L."/>
            <person name="Grigoriev I.V."/>
            <person name="Lindberg D.R."/>
            <person name="Seaver E.C."/>
            <person name="Weisblat D.A."/>
            <person name="Putnam N.H."/>
            <person name="Rokhsar D.S."/>
        </authorList>
    </citation>
    <scope>NUCLEOTIDE SEQUENCE</scope>
    <source>
        <strain evidence="12 14">I ESC-2004</strain>
    </source>
</reference>
<dbReference type="AlphaFoldDB" id="R7UCW4"/>
<protein>
    <recommendedName>
        <fullName evidence="9">Protein YIPF</fullName>
    </recommendedName>
</protein>
<keyword evidence="3 9" id="KW-0812">Transmembrane</keyword>
<dbReference type="Pfam" id="PF04893">
    <property type="entry name" value="Yip1"/>
    <property type="match status" value="1"/>
</dbReference>
<dbReference type="GO" id="GO:0048280">
    <property type="term" value="P:vesicle fusion with Golgi apparatus"/>
    <property type="evidence" value="ECO:0007669"/>
    <property type="project" value="TreeGrafter"/>
</dbReference>
<dbReference type="InterPro" id="IPR006977">
    <property type="entry name" value="Yip1_dom"/>
</dbReference>
<reference evidence="14" key="1">
    <citation type="submission" date="2012-12" db="EMBL/GenBank/DDBJ databases">
        <authorList>
            <person name="Hellsten U."/>
            <person name="Grimwood J."/>
            <person name="Chapman J.A."/>
            <person name="Shapiro H."/>
            <person name="Aerts A."/>
            <person name="Otillar R.P."/>
            <person name="Terry A.Y."/>
            <person name="Boore J.L."/>
            <person name="Simakov O."/>
            <person name="Marletaz F."/>
            <person name="Cho S.-J."/>
            <person name="Edsinger-Gonzales E."/>
            <person name="Havlak P."/>
            <person name="Kuo D.-H."/>
            <person name="Larsson T."/>
            <person name="Lv J."/>
            <person name="Arendt D."/>
            <person name="Savage R."/>
            <person name="Osoegawa K."/>
            <person name="de Jong P."/>
            <person name="Lindberg D.R."/>
            <person name="Seaver E.C."/>
            <person name="Weisblat D.A."/>
            <person name="Putnam N.H."/>
            <person name="Grigoriev I.V."/>
            <person name="Rokhsar D.S."/>
        </authorList>
    </citation>
    <scope>NUCLEOTIDE SEQUENCE</scope>
    <source>
        <strain evidence="14">I ESC-2004</strain>
    </source>
</reference>
<dbReference type="PANTHER" id="PTHR21236">
    <property type="entry name" value="GOLGI MEMBRANE PROTEIN YIP1"/>
    <property type="match status" value="1"/>
</dbReference>
<evidence type="ECO:0000313" key="13">
    <source>
        <dbReference type="EnsemblMetazoa" id="CapteP219875"/>
    </source>
</evidence>
<gene>
    <name evidence="12" type="ORF">CAPTEDRAFT_219875</name>
</gene>
<feature type="transmembrane region" description="Helical" evidence="9">
    <location>
        <begin position="160"/>
        <end position="177"/>
    </location>
</feature>
<evidence type="ECO:0000259" key="11">
    <source>
        <dbReference type="Pfam" id="PF04893"/>
    </source>
</evidence>
<feature type="transmembrane region" description="Helical" evidence="9">
    <location>
        <begin position="183"/>
        <end position="203"/>
    </location>
</feature>
<comment type="subcellular location">
    <subcellularLocation>
        <location evidence="1 9">Golgi apparatus membrane</location>
        <topology evidence="1 9">Multi-pass membrane protein</topology>
    </subcellularLocation>
    <subcellularLocation>
        <location evidence="7">Golgi apparatus</location>
        <location evidence="7">cis-Golgi network membrane</location>
    </subcellularLocation>
</comment>
<evidence type="ECO:0000256" key="7">
    <source>
        <dbReference type="ARBA" id="ARBA00024188"/>
    </source>
</evidence>
<evidence type="ECO:0000256" key="6">
    <source>
        <dbReference type="ARBA" id="ARBA00023136"/>
    </source>
</evidence>
<feature type="transmembrane region" description="Helical" evidence="9">
    <location>
        <begin position="270"/>
        <end position="288"/>
    </location>
</feature>
<feature type="compositionally biased region" description="Polar residues" evidence="10">
    <location>
        <begin position="1"/>
        <end position="38"/>
    </location>
</feature>
<evidence type="ECO:0000256" key="9">
    <source>
        <dbReference type="RuleBase" id="RU361264"/>
    </source>
</evidence>
<keyword evidence="6 9" id="KW-0472">Membrane</keyword>
<dbReference type="STRING" id="283909.R7UCW4"/>
<organism evidence="12">
    <name type="scientific">Capitella teleta</name>
    <name type="common">Polychaete worm</name>
    <dbReference type="NCBI Taxonomy" id="283909"/>
    <lineage>
        <taxon>Eukaryota</taxon>
        <taxon>Metazoa</taxon>
        <taxon>Spiralia</taxon>
        <taxon>Lophotrochozoa</taxon>
        <taxon>Annelida</taxon>
        <taxon>Polychaeta</taxon>
        <taxon>Sedentaria</taxon>
        <taxon>Scolecida</taxon>
        <taxon>Capitellidae</taxon>
        <taxon>Capitella</taxon>
    </lineage>
</organism>
<feature type="region of interest" description="Disordered" evidence="10">
    <location>
        <begin position="1"/>
        <end position="50"/>
    </location>
</feature>
<keyword evidence="4 9" id="KW-1133">Transmembrane helix</keyword>
<comment type="similarity">
    <text evidence="2 9">Belongs to the YIP1 family.</text>
</comment>
<dbReference type="OMA" id="SWIITMW"/>
<dbReference type="EMBL" id="AMQN01008241">
    <property type="status" value="NOT_ANNOTATED_CDS"/>
    <property type="molecule type" value="Genomic_DNA"/>
</dbReference>
<dbReference type="InterPro" id="IPR045231">
    <property type="entry name" value="Yip1/4-like"/>
</dbReference>
<dbReference type="HOGENOM" id="CLU_072083_0_0_1"/>
<dbReference type="GO" id="GO:0000139">
    <property type="term" value="C:Golgi membrane"/>
    <property type="evidence" value="ECO:0007669"/>
    <property type="project" value="UniProtKB-SubCell"/>
</dbReference>
<feature type="transmembrane region" description="Helical" evidence="9">
    <location>
        <begin position="215"/>
        <end position="233"/>
    </location>
</feature>
<dbReference type="OrthoDB" id="411251at2759"/>
<keyword evidence="14" id="KW-1185">Reference proteome</keyword>
<evidence type="ECO:0000313" key="12">
    <source>
        <dbReference type="EMBL" id="ELU04230.1"/>
    </source>
</evidence>
<dbReference type="GO" id="GO:0006888">
    <property type="term" value="P:endoplasmic reticulum to Golgi vesicle-mediated transport"/>
    <property type="evidence" value="ECO:0007669"/>
    <property type="project" value="InterPro"/>
</dbReference>
<evidence type="ECO:0000313" key="14">
    <source>
        <dbReference type="Proteomes" id="UP000014760"/>
    </source>
</evidence>
<evidence type="ECO:0000256" key="10">
    <source>
        <dbReference type="SAM" id="MobiDB-lite"/>
    </source>
</evidence>
<dbReference type="Proteomes" id="UP000014760">
    <property type="component" value="Unassembled WGS sequence"/>
</dbReference>
<evidence type="ECO:0000256" key="8">
    <source>
        <dbReference type="ARBA" id="ARBA00037720"/>
    </source>
</evidence>
<feature type="non-terminal residue" evidence="12">
    <location>
        <position position="1"/>
    </location>
</feature>
<sequence>MSESNWDITETQSSYSVSVESTTMSSGKQESSYATNDQFSRKMESPSAYVPSQQEFQFVNVPPSSPSGKLSSGSTSGNVGFTADAGNIRQRGNSSGGFFQNRGFGWLMEVEEDDEEEEKKPLLEELDIDLQDIYHKIRAVIVPLPQMGFDSKIIRDNPDFWGPLVVVLLYSLVSIYGQFRVVSWILTIWIFGSALVFLLARVLGGEVYYAQCLGVIGYCLLPLTIIALILPLFSQMHYVGLFFKLLGVVWATYSASSLLCVEELRQKRTLLLYPILLLYIYFLSLYTGA</sequence>
<accession>R7UCW4</accession>
<feature type="transmembrane region" description="Helical" evidence="9">
    <location>
        <begin position="239"/>
        <end position="261"/>
    </location>
</feature>
<dbReference type="PANTHER" id="PTHR21236:SF7">
    <property type="entry name" value="PROTEIN YIPF4"/>
    <property type="match status" value="1"/>
</dbReference>
<dbReference type="GO" id="GO:0005802">
    <property type="term" value="C:trans-Golgi network"/>
    <property type="evidence" value="ECO:0007669"/>
    <property type="project" value="TreeGrafter"/>
</dbReference>
<keyword evidence="5" id="KW-0333">Golgi apparatus</keyword>
<evidence type="ECO:0000256" key="1">
    <source>
        <dbReference type="ARBA" id="ARBA00004653"/>
    </source>
</evidence>
<dbReference type="EnsemblMetazoa" id="CapteT219875">
    <property type="protein sequence ID" value="CapteP219875"/>
    <property type="gene ID" value="CapteG219875"/>
</dbReference>
<evidence type="ECO:0000256" key="4">
    <source>
        <dbReference type="ARBA" id="ARBA00022989"/>
    </source>
</evidence>
<dbReference type="EMBL" id="KB302535">
    <property type="protein sequence ID" value="ELU04230.1"/>
    <property type="molecule type" value="Genomic_DNA"/>
</dbReference>
<name>R7UCW4_CAPTE</name>
<feature type="domain" description="Yip1" evidence="11">
    <location>
        <begin position="151"/>
        <end position="283"/>
    </location>
</feature>
<evidence type="ECO:0000256" key="3">
    <source>
        <dbReference type="ARBA" id="ARBA00022692"/>
    </source>
</evidence>
<reference evidence="13" key="3">
    <citation type="submission" date="2015-06" db="UniProtKB">
        <authorList>
            <consortium name="EnsemblMetazoa"/>
        </authorList>
    </citation>
    <scope>IDENTIFICATION</scope>
</reference>
<evidence type="ECO:0000256" key="5">
    <source>
        <dbReference type="ARBA" id="ARBA00023034"/>
    </source>
</evidence>
<proteinExistence type="inferred from homology"/>
<evidence type="ECO:0000256" key="2">
    <source>
        <dbReference type="ARBA" id="ARBA00010596"/>
    </source>
</evidence>